<dbReference type="PANTHER" id="PTHR43662">
    <property type="match status" value="1"/>
</dbReference>
<accession>A0ABR3WCP5</accession>
<dbReference type="PANTHER" id="PTHR43662:SF2">
    <property type="entry name" value="DUF1996 DOMAIN-CONTAINING PROTEIN"/>
    <property type="match status" value="1"/>
</dbReference>
<feature type="domain" description="DUF1996" evidence="2">
    <location>
        <begin position="36"/>
        <end position="287"/>
    </location>
</feature>
<dbReference type="EMBL" id="JAZHXJ010000508">
    <property type="protein sequence ID" value="KAL1858878.1"/>
    <property type="molecule type" value="Genomic_DNA"/>
</dbReference>
<keyword evidence="1" id="KW-0732">Signal</keyword>
<reference evidence="3 4" key="1">
    <citation type="journal article" date="2024" name="Commun. Biol.">
        <title>Comparative genomic analysis of thermophilic fungi reveals convergent evolutionary adaptations and gene losses.</title>
        <authorList>
            <person name="Steindorff A.S."/>
            <person name="Aguilar-Pontes M.V."/>
            <person name="Robinson A.J."/>
            <person name="Andreopoulos B."/>
            <person name="LaButti K."/>
            <person name="Kuo A."/>
            <person name="Mondo S."/>
            <person name="Riley R."/>
            <person name="Otillar R."/>
            <person name="Haridas S."/>
            <person name="Lipzen A."/>
            <person name="Grimwood J."/>
            <person name="Schmutz J."/>
            <person name="Clum A."/>
            <person name="Reid I.D."/>
            <person name="Moisan M.C."/>
            <person name="Butler G."/>
            <person name="Nguyen T.T.M."/>
            <person name="Dewar K."/>
            <person name="Conant G."/>
            <person name="Drula E."/>
            <person name="Henrissat B."/>
            <person name="Hansel C."/>
            <person name="Singer S."/>
            <person name="Hutchinson M.I."/>
            <person name="de Vries R.P."/>
            <person name="Natvig D.O."/>
            <person name="Powell A.J."/>
            <person name="Tsang A."/>
            <person name="Grigoriev I.V."/>
        </authorList>
    </citation>
    <scope>NUCLEOTIDE SEQUENCE [LARGE SCALE GENOMIC DNA]</scope>
    <source>
        <strain evidence="3 4">ATCC 24622</strain>
    </source>
</reference>
<sequence length="349" mass="37911">MILKSIASLAVAAAQLAAAQELMRFGCSQLTIDRIDPLVEPGAFPSAHMHQVVGGNSFNATMSPDSHDPPTASTCTSCTYAEDFSNYWTANIYFRARNGTFKRVPQVANLGLGVKAGMTIYYIRGYQASARVTAFKPGFRMIVGDSTNRVAAKVPRGLCFRCEANMQQNPFGGAPCTGSDTPGFPKQACGGGWRVTITFPSCWDGKNTDSPDHKSHVAYPATGTFESGGACPATHPVKIPQVMYETMYDSRAFNDKSLWPENGENPFYWSMGDNTGHGIHGDYLFGWKGDALQRAMDNKCAGDNCPPLTRQADQKAIACTKGQIAHEDIGDDKWLTELPGQSQMKDMNM</sequence>
<feature type="signal peptide" evidence="1">
    <location>
        <begin position="1"/>
        <end position="19"/>
    </location>
</feature>
<comment type="caution">
    <text evidence="3">The sequence shown here is derived from an EMBL/GenBank/DDBJ whole genome shotgun (WGS) entry which is preliminary data.</text>
</comment>
<name>A0ABR3WCP5_9PEZI</name>
<evidence type="ECO:0000256" key="1">
    <source>
        <dbReference type="SAM" id="SignalP"/>
    </source>
</evidence>
<feature type="chain" id="PRO_5046540111" description="DUF1996 domain-containing protein" evidence="1">
    <location>
        <begin position="20"/>
        <end position="349"/>
    </location>
</feature>
<dbReference type="InterPro" id="IPR018535">
    <property type="entry name" value="DUF1996"/>
</dbReference>
<dbReference type="Pfam" id="PF09362">
    <property type="entry name" value="DUF1996"/>
    <property type="match status" value="1"/>
</dbReference>
<keyword evidence="4" id="KW-1185">Reference proteome</keyword>
<organism evidence="3 4">
    <name type="scientific">Phialemonium thermophilum</name>
    <dbReference type="NCBI Taxonomy" id="223376"/>
    <lineage>
        <taxon>Eukaryota</taxon>
        <taxon>Fungi</taxon>
        <taxon>Dikarya</taxon>
        <taxon>Ascomycota</taxon>
        <taxon>Pezizomycotina</taxon>
        <taxon>Sordariomycetes</taxon>
        <taxon>Sordariomycetidae</taxon>
        <taxon>Cephalothecales</taxon>
        <taxon>Cephalothecaceae</taxon>
        <taxon>Phialemonium</taxon>
    </lineage>
</organism>
<dbReference type="Proteomes" id="UP001586593">
    <property type="component" value="Unassembled WGS sequence"/>
</dbReference>
<gene>
    <name evidence="3" type="ORF">VTK73DRAFT_7748</name>
</gene>
<evidence type="ECO:0000313" key="4">
    <source>
        <dbReference type="Proteomes" id="UP001586593"/>
    </source>
</evidence>
<evidence type="ECO:0000313" key="3">
    <source>
        <dbReference type="EMBL" id="KAL1858878.1"/>
    </source>
</evidence>
<evidence type="ECO:0000259" key="2">
    <source>
        <dbReference type="Pfam" id="PF09362"/>
    </source>
</evidence>
<proteinExistence type="predicted"/>
<protein>
    <recommendedName>
        <fullName evidence="2">DUF1996 domain-containing protein</fullName>
    </recommendedName>
</protein>